<dbReference type="Proteomes" id="UP000008783">
    <property type="component" value="Unassembled WGS sequence"/>
</dbReference>
<reference key="1">
    <citation type="submission" date="2007-01" db="EMBL/GenBank/DDBJ databases">
        <title>The Genome Sequence of Puccinia graminis f. sp. tritici Strain CRL 75-36-700-3.</title>
        <authorList>
            <consortium name="The Broad Institute Genome Sequencing Platform"/>
            <person name="Birren B."/>
            <person name="Lander E."/>
            <person name="Galagan J."/>
            <person name="Nusbaum C."/>
            <person name="Devon K."/>
            <person name="Cuomo C."/>
            <person name="Jaffe D."/>
            <person name="Butler J."/>
            <person name="Alvarez P."/>
            <person name="Gnerre S."/>
            <person name="Grabherr M."/>
            <person name="Mauceli E."/>
            <person name="Brockman W."/>
            <person name="Young S."/>
            <person name="LaButti K."/>
            <person name="Sykes S."/>
            <person name="DeCaprio D."/>
            <person name="Crawford M."/>
            <person name="Koehrsen M."/>
            <person name="Engels R."/>
            <person name="Montgomery P."/>
            <person name="Pearson M."/>
            <person name="Howarth C."/>
            <person name="Larson L."/>
            <person name="White J."/>
            <person name="Zeng Q."/>
            <person name="Kodira C."/>
            <person name="Yandava C."/>
            <person name="Alvarado L."/>
            <person name="O'Leary S."/>
            <person name="Szabo L."/>
            <person name="Dean R."/>
            <person name="Schein J."/>
        </authorList>
    </citation>
    <scope>NUCLEOTIDE SEQUENCE</scope>
    <source>
        <strain>CRL 75-36-700-3</strain>
    </source>
</reference>
<dbReference type="GeneID" id="10529192"/>
<evidence type="ECO:0000256" key="1">
    <source>
        <dbReference type="SAM" id="MobiDB-lite"/>
    </source>
</evidence>
<dbReference type="EMBL" id="DS178345">
    <property type="protein sequence ID" value="EFP91361.2"/>
    <property type="molecule type" value="Genomic_DNA"/>
</dbReference>
<protein>
    <submittedName>
        <fullName evidence="2">Uncharacterized protein</fullName>
    </submittedName>
</protein>
<dbReference type="RefSeq" id="XP_003335780.2">
    <property type="nucleotide sequence ID" value="XM_003335732.2"/>
</dbReference>
<dbReference type="KEGG" id="pgr:PGTG_17015"/>
<organism evidence="2 3">
    <name type="scientific">Puccinia graminis f. sp. tritici (strain CRL 75-36-700-3 / race SCCL)</name>
    <name type="common">Black stem rust fungus</name>
    <dbReference type="NCBI Taxonomy" id="418459"/>
    <lineage>
        <taxon>Eukaryota</taxon>
        <taxon>Fungi</taxon>
        <taxon>Dikarya</taxon>
        <taxon>Basidiomycota</taxon>
        <taxon>Pucciniomycotina</taxon>
        <taxon>Pucciniomycetes</taxon>
        <taxon>Pucciniales</taxon>
        <taxon>Pucciniaceae</taxon>
        <taxon>Puccinia</taxon>
    </lineage>
</organism>
<accession>E3L486</accession>
<feature type="region of interest" description="Disordered" evidence="1">
    <location>
        <begin position="228"/>
        <end position="265"/>
    </location>
</feature>
<proteinExistence type="predicted"/>
<evidence type="ECO:0000313" key="2">
    <source>
        <dbReference type="EMBL" id="EFP91361.2"/>
    </source>
</evidence>
<name>E3L486_PUCGT</name>
<gene>
    <name evidence="2" type="ORF">PGTG_17015</name>
</gene>
<dbReference type="AlphaFoldDB" id="E3L486"/>
<evidence type="ECO:0000313" key="3">
    <source>
        <dbReference type="Proteomes" id="UP000008783"/>
    </source>
</evidence>
<dbReference type="VEuPathDB" id="FungiDB:PGTG_17015"/>
<sequence length="282" mass="31941">MSDLDSSQNDIDVVLKREILIGQKPSRNFQADSYQENFPDERSHRTDLAWCDPHQKNMGMNFEPNGWKRKKLIRSHPGFETHLSYPGGGTPLHNIFINRLSCTGTSSNKHGIEEPQNNEVNEDQFQLATTATSHIPLVSSLLHVDSNFKGHGNEGESSNYVSPEPAFRCTEQTGLGGTNNGSHNYWLFEPSSVLGDLDKMNLPQLMEQLQEQSDLPEQQLMDEEIHTSHHIQCTSQSEDHKKNKRKLSQEFSGVEPSASSAEKLPEISLDWKKIERLKHGLR</sequence>
<reference evidence="3" key="2">
    <citation type="journal article" date="2011" name="Proc. Natl. Acad. Sci. U.S.A.">
        <title>Obligate biotrophy features unraveled by the genomic analysis of rust fungi.</title>
        <authorList>
            <person name="Duplessis S."/>
            <person name="Cuomo C.A."/>
            <person name="Lin Y.-C."/>
            <person name="Aerts A."/>
            <person name="Tisserant E."/>
            <person name="Veneault-Fourrey C."/>
            <person name="Joly D.L."/>
            <person name="Hacquard S."/>
            <person name="Amselem J."/>
            <person name="Cantarel B.L."/>
            <person name="Chiu R."/>
            <person name="Coutinho P.M."/>
            <person name="Feau N."/>
            <person name="Field M."/>
            <person name="Frey P."/>
            <person name="Gelhaye E."/>
            <person name="Goldberg J."/>
            <person name="Grabherr M.G."/>
            <person name="Kodira C.D."/>
            <person name="Kohler A."/>
            <person name="Kuees U."/>
            <person name="Lindquist E.A."/>
            <person name="Lucas S.M."/>
            <person name="Mago R."/>
            <person name="Mauceli E."/>
            <person name="Morin E."/>
            <person name="Murat C."/>
            <person name="Pangilinan J.L."/>
            <person name="Park R."/>
            <person name="Pearson M."/>
            <person name="Quesneville H."/>
            <person name="Rouhier N."/>
            <person name="Sakthikumar S."/>
            <person name="Salamov A.A."/>
            <person name="Schmutz J."/>
            <person name="Selles B."/>
            <person name="Shapiro H."/>
            <person name="Tanguay P."/>
            <person name="Tuskan G.A."/>
            <person name="Henrissat B."/>
            <person name="Van de Peer Y."/>
            <person name="Rouze P."/>
            <person name="Ellis J.G."/>
            <person name="Dodds P.N."/>
            <person name="Schein J.E."/>
            <person name="Zhong S."/>
            <person name="Hamelin R.C."/>
            <person name="Grigoriev I.V."/>
            <person name="Szabo L.J."/>
            <person name="Martin F."/>
        </authorList>
    </citation>
    <scope>NUCLEOTIDE SEQUENCE [LARGE SCALE GENOMIC DNA]</scope>
    <source>
        <strain evidence="3">CRL 75-36-700-3 / race SCCL</strain>
    </source>
</reference>
<keyword evidence="3" id="KW-1185">Reference proteome</keyword>
<dbReference type="OrthoDB" id="10427984at2759"/>
<dbReference type="HOGENOM" id="CLU_1129524_0_0_1"/>
<dbReference type="InParanoid" id="E3L486"/>